<accession>A0A392S081</accession>
<dbReference type="PANTHER" id="PTHR46336:SF3">
    <property type="entry name" value="BTB_POZ DOMAIN-CONTAINING PROTEIN POB1"/>
    <property type="match status" value="1"/>
</dbReference>
<comment type="caution">
    <text evidence="1">The sequence shown here is derived from an EMBL/GenBank/DDBJ whole genome shotgun (WGS) entry which is preliminary data.</text>
</comment>
<reference evidence="1 2" key="1">
    <citation type="journal article" date="2018" name="Front. Plant Sci.">
        <title>Red Clover (Trifolium pratense) and Zigzag Clover (T. medium) - A Picture of Genomic Similarities and Differences.</title>
        <authorList>
            <person name="Dluhosova J."/>
            <person name="Istvanek J."/>
            <person name="Nedelnik J."/>
            <person name="Repkova J."/>
        </authorList>
    </citation>
    <scope>NUCLEOTIDE SEQUENCE [LARGE SCALE GENOMIC DNA]</scope>
    <source>
        <strain evidence="2">cv. 10/8</strain>
        <tissue evidence="1">Leaf</tissue>
    </source>
</reference>
<dbReference type="PANTHER" id="PTHR46336">
    <property type="entry name" value="OS02G0260700 PROTEIN"/>
    <property type="match status" value="1"/>
</dbReference>
<dbReference type="GO" id="GO:0010114">
    <property type="term" value="P:response to red light"/>
    <property type="evidence" value="ECO:0007669"/>
    <property type="project" value="TreeGrafter"/>
</dbReference>
<dbReference type="InterPro" id="IPR045890">
    <property type="entry name" value="POB1-like"/>
</dbReference>
<keyword evidence="2" id="KW-1185">Reference proteome</keyword>
<protein>
    <submittedName>
        <fullName evidence="1">BTB/POZ domain protein POB1</fullName>
    </submittedName>
</protein>
<dbReference type="GO" id="GO:0005634">
    <property type="term" value="C:nucleus"/>
    <property type="evidence" value="ECO:0007669"/>
    <property type="project" value="TreeGrafter"/>
</dbReference>
<evidence type="ECO:0000313" key="1">
    <source>
        <dbReference type="EMBL" id="MCI42281.1"/>
    </source>
</evidence>
<dbReference type="EMBL" id="LXQA010302596">
    <property type="protein sequence ID" value="MCI42281.1"/>
    <property type="molecule type" value="Genomic_DNA"/>
</dbReference>
<proteinExistence type="predicted"/>
<evidence type="ECO:0000313" key="2">
    <source>
        <dbReference type="Proteomes" id="UP000265520"/>
    </source>
</evidence>
<organism evidence="1 2">
    <name type="scientific">Trifolium medium</name>
    <dbReference type="NCBI Taxonomy" id="97028"/>
    <lineage>
        <taxon>Eukaryota</taxon>
        <taxon>Viridiplantae</taxon>
        <taxon>Streptophyta</taxon>
        <taxon>Embryophyta</taxon>
        <taxon>Tracheophyta</taxon>
        <taxon>Spermatophyta</taxon>
        <taxon>Magnoliopsida</taxon>
        <taxon>eudicotyledons</taxon>
        <taxon>Gunneridae</taxon>
        <taxon>Pentapetalae</taxon>
        <taxon>rosids</taxon>
        <taxon>fabids</taxon>
        <taxon>Fabales</taxon>
        <taxon>Fabaceae</taxon>
        <taxon>Papilionoideae</taxon>
        <taxon>50 kb inversion clade</taxon>
        <taxon>NPAAA clade</taxon>
        <taxon>Hologalegina</taxon>
        <taxon>IRL clade</taxon>
        <taxon>Trifolieae</taxon>
        <taxon>Trifolium</taxon>
    </lineage>
</organism>
<dbReference type="AlphaFoldDB" id="A0A392S081"/>
<dbReference type="Proteomes" id="UP000265520">
    <property type="component" value="Unassembled WGS sequence"/>
</dbReference>
<feature type="non-terminal residue" evidence="1">
    <location>
        <position position="88"/>
    </location>
</feature>
<sequence>MKDLNSDLFDPVTVMESEWAHGGGSTSDADFGFAFNDSNFSDRVLRIEIMPDPVDPQPDSELCTTIADWARHRKRRREDVKKENGIFF</sequence>
<name>A0A392S081_9FABA</name>